<accession>A0A2T6ZRM4</accession>
<dbReference type="EMBL" id="NESQ01000128">
    <property type="protein sequence ID" value="PUU78145.1"/>
    <property type="molecule type" value="Genomic_DNA"/>
</dbReference>
<dbReference type="Proteomes" id="UP000244722">
    <property type="component" value="Unassembled WGS sequence"/>
</dbReference>
<evidence type="ECO:0000256" key="1">
    <source>
        <dbReference type="ARBA" id="ARBA00004173"/>
    </source>
</evidence>
<gene>
    <name evidence="5" type="ORF">B9Z19DRAFT_984080</name>
</gene>
<dbReference type="PANTHER" id="PTHR12532:SF0">
    <property type="entry name" value="TRANSLATIONAL ACTIVATOR OF CYTOCHROME C OXIDASE 1"/>
    <property type="match status" value="1"/>
</dbReference>
<dbReference type="STRING" id="42251.A0A2T6ZRM4"/>
<feature type="domain" description="TACO1/YebC-like second and third" evidence="3">
    <location>
        <begin position="126"/>
        <end position="290"/>
    </location>
</feature>
<dbReference type="GO" id="GO:0005739">
    <property type="term" value="C:mitochondrion"/>
    <property type="evidence" value="ECO:0007669"/>
    <property type="project" value="UniProtKB-SubCell"/>
</dbReference>
<evidence type="ECO:0000313" key="5">
    <source>
        <dbReference type="EMBL" id="PUU78145.1"/>
    </source>
</evidence>
<dbReference type="PANTHER" id="PTHR12532">
    <property type="entry name" value="TRANSLATIONAL ACTIVATOR OF CYTOCHROME C OXIDASE 1"/>
    <property type="match status" value="1"/>
</dbReference>
<dbReference type="Gene3D" id="1.10.10.200">
    <property type="match status" value="1"/>
</dbReference>
<keyword evidence="6" id="KW-1185">Reference proteome</keyword>
<dbReference type="AlphaFoldDB" id="A0A2T6ZRM4"/>
<dbReference type="Gene3D" id="3.30.70.980">
    <property type="match status" value="2"/>
</dbReference>
<dbReference type="Pfam" id="PF01709">
    <property type="entry name" value="Transcrip_reg"/>
    <property type="match status" value="1"/>
</dbReference>
<dbReference type="InterPro" id="IPR049083">
    <property type="entry name" value="TACO1_YebC_N"/>
</dbReference>
<evidence type="ECO:0000259" key="3">
    <source>
        <dbReference type="Pfam" id="PF01709"/>
    </source>
</evidence>
<dbReference type="InterPro" id="IPR017856">
    <property type="entry name" value="Integrase-like_N"/>
</dbReference>
<sequence>MQSISRLILRHQLRSLGPIGLTALQSPVYVLTCTAFFSSSSHLQSGHNRWSKIRHDKGKNDANKSAEFSRLSQEICSAVKNGGPSPDNLRLSAALAAAKKVGMSKDKMEAAVKRGQGVSASGAALEQVHIECIGPGSVAMIIECQTDNKLGCLAGIKVILRKNGATVTPTSYLFARKGILRLSTGDNSYDTLLESCLEIDGMEDINEIEPGEKGPKVEVEVTADPAKTVAVAEGLKSRLSGVEILKSSIGWVPKEETLVSVDDEKVLEALIKLINILEEMSDVGEVYTNIK</sequence>
<comment type="similarity">
    <text evidence="2">Belongs to the TACO1 family.</text>
</comment>
<dbReference type="FunFam" id="1.10.10.200:FF:000002">
    <property type="entry name" value="Probable transcriptional regulatory protein CLM62_37755"/>
    <property type="match status" value="1"/>
</dbReference>
<evidence type="ECO:0000256" key="2">
    <source>
        <dbReference type="ARBA" id="ARBA00008724"/>
    </source>
</evidence>
<comment type="subcellular location">
    <subcellularLocation>
        <location evidence="1">Mitochondrion</location>
    </subcellularLocation>
</comment>
<name>A0A2T6ZRM4_TUBBO</name>
<dbReference type="OrthoDB" id="2017544at2759"/>
<evidence type="ECO:0000259" key="4">
    <source>
        <dbReference type="Pfam" id="PF20772"/>
    </source>
</evidence>
<dbReference type="InterPro" id="IPR029072">
    <property type="entry name" value="YebC-like"/>
</dbReference>
<dbReference type="InterPro" id="IPR002876">
    <property type="entry name" value="Transcrip_reg_TACO1-like"/>
</dbReference>
<dbReference type="InterPro" id="IPR048300">
    <property type="entry name" value="TACO1_YebC-like_2nd/3rd_dom"/>
</dbReference>
<reference evidence="5 6" key="1">
    <citation type="submission" date="2017-04" db="EMBL/GenBank/DDBJ databases">
        <title>Draft genome sequence of Tuber borchii Vittad., a whitish edible truffle.</title>
        <authorList>
            <consortium name="DOE Joint Genome Institute"/>
            <person name="Murat C."/>
            <person name="Kuo A."/>
            <person name="Barry K.W."/>
            <person name="Clum A."/>
            <person name="Dockter R.B."/>
            <person name="Fauchery L."/>
            <person name="Iotti M."/>
            <person name="Kohler A."/>
            <person name="Labutti K."/>
            <person name="Lindquist E.A."/>
            <person name="Lipzen A."/>
            <person name="Ohm R.A."/>
            <person name="Wang M."/>
            <person name="Grigoriev I.V."/>
            <person name="Zambonelli A."/>
            <person name="Martin F.M."/>
        </authorList>
    </citation>
    <scope>NUCLEOTIDE SEQUENCE [LARGE SCALE GENOMIC DNA]</scope>
    <source>
        <strain evidence="5 6">Tbo3840</strain>
    </source>
</reference>
<evidence type="ECO:0000313" key="6">
    <source>
        <dbReference type="Proteomes" id="UP000244722"/>
    </source>
</evidence>
<dbReference type="Pfam" id="PF20772">
    <property type="entry name" value="TACO1_YebC_N"/>
    <property type="match status" value="1"/>
</dbReference>
<proteinExistence type="inferred from homology"/>
<comment type="caution">
    <text evidence="5">The sequence shown here is derived from an EMBL/GenBank/DDBJ whole genome shotgun (WGS) entry which is preliminary data.</text>
</comment>
<dbReference type="SUPFAM" id="SSF75625">
    <property type="entry name" value="YebC-like"/>
    <property type="match status" value="1"/>
</dbReference>
<feature type="domain" description="TACO1/YebC-like N-terminal" evidence="4">
    <location>
        <begin position="48"/>
        <end position="117"/>
    </location>
</feature>
<organism evidence="5 6">
    <name type="scientific">Tuber borchii</name>
    <name type="common">White truffle</name>
    <dbReference type="NCBI Taxonomy" id="42251"/>
    <lineage>
        <taxon>Eukaryota</taxon>
        <taxon>Fungi</taxon>
        <taxon>Dikarya</taxon>
        <taxon>Ascomycota</taxon>
        <taxon>Pezizomycotina</taxon>
        <taxon>Pezizomycetes</taxon>
        <taxon>Pezizales</taxon>
        <taxon>Tuberaceae</taxon>
        <taxon>Tuber</taxon>
    </lineage>
</organism>
<protein>
    <submittedName>
        <fullName evidence="5">Transcriptional regulator TACO1-like protein</fullName>
    </submittedName>
</protein>
<dbReference type="InterPro" id="IPR026564">
    <property type="entry name" value="Transcrip_reg_TACO1-like_dom3"/>
</dbReference>